<dbReference type="EMBL" id="JAMZIH010009197">
    <property type="protein sequence ID" value="KAJ1670552.1"/>
    <property type="molecule type" value="Genomic_DNA"/>
</dbReference>
<feature type="non-terminal residue" evidence="1">
    <location>
        <position position="96"/>
    </location>
</feature>
<accession>A0ACC1H6W9</accession>
<keyword evidence="2" id="KW-1185">Reference proteome</keyword>
<evidence type="ECO:0000313" key="1">
    <source>
        <dbReference type="EMBL" id="KAJ1670552.1"/>
    </source>
</evidence>
<comment type="caution">
    <text evidence="1">The sequence shown here is derived from an EMBL/GenBank/DDBJ whole genome shotgun (WGS) entry which is preliminary data.</text>
</comment>
<sequence>MNELRTQVQEFLQHAANQNESYRKSLIALINNYDLIVNVLQEHGFTDHDDDPAYWKQLLSETVYGFAEEQLTARFSYLKDYVVTFEVKSDVREVDP</sequence>
<protein>
    <submittedName>
        <fullName evidence="1">Uncharacterized protein</fullName>
    </submittedName>
</protein>
<evidence type="ECO:0000313" key="2">
    <source>
        <dbReference type="Proteomes" id="UP001145114"/>
    </source>
</evidence>
<reference evidence="1" key="1">
    <citation type="submission" date="2022-06" db="EMBL/GenBank/DDBJ databases">
        <title>Phylogenomic reconstructions and comparative analyses of Kickxellomycotina fungi.</title>
        <authorList>
            <person name="Reynolds N.K."/>
            <person name="Stajich J.E."/>
            <person name="Barry K."/>
            <person name="Grigoriev I.V."/>
            <person name="Crous P."/>
            <person name="Smith M.E."/>
        </authorList>
    </citation>
    <scope>NUCLEOTIDE SEQUENCE</scope>
    <source>
        <strain evidence="1">RSA 2271</strain>
    </source>
</reference>
<name>A0ACC1H6W9_9FUNG</name>
<gene>
    <name evidence="1" type="ORF">EV182_008131</name>
</gene>
<feature type="non-terminal residue" evidence="1">
    <location>
        <position position="1"/>
    </location>
</feature>
<dbReference type="Proteomes" id="UP001145114">
    <property type="component" value="Unassembled WGS sequence"/>
</dbReference>
<organism evidence="1 2">
    <name type="scientific">Spiromyces aspiralis</name>
    <dbReference type="NCBI Taxonomy" id="68401"/>
    <lineage>
        <taxon>Eukaryota</taxon>
        <taxon>Fungi</taxon>
        <taxon>Fungi incertae sedis</taxon>
        <taxon>Zoopagomycota</taxon>
        <taxon>Kickxellomycotina</taxon>
        <taxon>Kickxellomycetes</taxon>
        <taxon>Kickxellales</taxon>
        <taxon>Kickxellaceae</taxon>
        <taxon>Spiromyces</taxon>
    </lineage>
</organism>
<proteinExistence type="predicted"/>